<organism evidence="2 3">
    <name type="scientific">Plakobranchus ocellatus</name>
    <dbReference type="NCBI Taxonomy" id="259542"/>
    <lineage>
        <taxon>Eukaryota</taxon>
        <taxon>Metazoa</taxon>
        <taxon>Spiralia</taxon>
        <taxon>Lophotrochozoa</taxon>
        <taxon>Mollusca</taxon>
        <taxon>Gastropoda</taxon>
        <taxon>Heterobranchia</taxon>
        <taxon>Euthyneura</taxon>
        <taxon>Panpulmonata</taxon>
        <taxon>Sacoglossa</taxon>
        <taxon>Placobranchoidea</taxon>
        <taxon>Plakobranchidae</taxon>
        <taxon>Plakobranchus</taxon>
    </lineage>
</organism>
<evidence type="ECO:0000313" key="2">
    <source>
        <dbReference type="EMBL" id="GFN88467.1"/>
    </source>
</evidence>
<dbReference type="AlphaFoldDB" id="A0AAV3Z1I1"/>
<proteinExistence type="predicted"/>
<sequence length="96" mass="10869">MRTESRRDVYELRDYCELLSLIVGLQLDEEAITNSFGDLSGLFAQDRLELPINLKRRSVGHFLRLSRGPPSTFYMVTSPRGEKHLSVTEGPQPSSS</sequence>
<name>A0AAV3Z1I1_9GAST</name>
<comment type="caution">
    <text evidence="2">The sequence shown here is derived from an EMBL/GenBank/DDBJ whole genome shotgun (WGS) entry which is preliminary data.</text>
</comment>
<evidence type="ECO:0000313" key="3">
    <source>
        <dbReference type="Proteomes" id="UP000735302"/>
    </source>
</evidence>
<dbReference type="Proteomes" id="UP000735302">
    <property type="component" value="Unassembled WGS sequence"/>
</dbReference>
<keyword evidence="3" id="KW-1185">Reference proteome</keyword>
<dbReference type="EMBL" id="BLXT01001848">
    <property type="protein sequence ID" value="GFN88467.1"/>
    <property type="molecule type" value="Genomic_DNA"/>
</dbReference>
<evidence type="ECO:0000256" key="1">
    <source>
        <dbReference type="SAM" id="MobiDB-lite"/>
    </source>
</evidence>
<accession>A0AAV3Z1I1</accession>
<gene>
    <name evidence="2" type="ORF">PoB_001497300</name>
</gene>
<reference evidence="2 3" key="1">
    <citation type="journal article" date="2021" name="Elife">
        <title>Chloroplast acquisition without the gene transfer in kleptoplastic sea slugs, Plakobranchus ocellatus.</title>
        <authorList>
            <person name="Maeda T."/>
            <person name="Takahashi S."/>
            <person name="Yoshida T."/>
            <person name="Shimamura S."/>
            <person name="Takaki Y."/>
            <person name="Nagai Y."/>
            <person name="Toyoda A."/>
            <person name="Suzuki Y."/>
            <person name="Arimoto A."/>
            <person name="Ishii H."/>
            <person name="Satoh N."/>
            <person name="Nishiyama T."/>
            <person name="Hasebe M."/>
            <person name="Maruyama T."/>
            <person name="Minagawa J."/>
            <person name="Obokata J."/>
            <person name="Shigenobu S."/>
        </authorList>
    </citation>
    <scope>NUCLEOTIDE SEQUENCE [LARGE SCALE GENOMIC DNA]</scope>
</reference>
<protein>
    <submittedName>
        <fullName evidence="2">Uncharacterized protein</fullName>
    </submittedName>
</protein>
<feature type="region of interest" description="Disordered" evidence="1">
    <location>
        <begin position="74"/>
        <end position="96"/>
    </location>
</feature>